<feature type="compositionally biased region" description="Basic and acidic residues" evidence="1">
    <location>
        <begin position="29"/>
        <end position="41"/>
    </location>
</feature>
<gene>
    <name evidence="2" type="ORF">g.112651</name>
</gene>
<dbReference type="EMBL" id="GGMS01013121">
    <property type="protein sequence ID" value="MBY82324.1"/>
    <property type="molecule type" value="Transcribed_RNA"/>
</dbReference>
<evidence type="ECO:0000256" key="1">
    <source>
        <dbReference type="SAM" id="MobiDB-lite"/>
    </source>
</evidence>
<reference evidence="2" key="1">
    <citation type="submission" date="2018-04" db="EMBL/GenBank/DDBJ databases">
        <title>Transcriptome assembly of Sipha flava.</title>
        <authorList>
            <person name="Scully E.D."/>
            <person name="Geib S.M."/>
            <person name="Palmer N.A."/>
            <person name="Koch K."/>
            <person name="Bradshaw J."/>
            <person name="Heng-Moss T."/>
            <person name="Sarath G."/>
        </authorList>
    </citation>
    <scope>NUCLEOTIDE SEQUENCE</scope>
</reference>
<dbReference type="AlphaFoldDB" id="A0A2S2QXA1"/>
<evidence type="ECO:0000313" key="2">
    <source>
        <dbReference type="EMBL" id="MBY82324.1"/>
    </source>
</evidence>
<organism evidence="2">
    <name type="scientific">Sipha flava</name>
    <name type="common">yellow sugarcane aphid</name>
    <dbReference type="NCBI Taxonomy" id="143950"/>
    <lineage>
        <taxon>Eukaryota</taxon>
        <taxon>Metazoa</taxon>
        <taxon>Ecdysozoa</taxon>
        <taxon>Arthropoda</taxon>
        <taxon>Hexapoda</taxon>
        <taxon>Insecta</taxon>
        <taxon>Pterygota</taxon>
        <taxon>Neoptera</taxon>
        <taxon>Paraneoptera</taxon>
        <taxon>Hemiptera</taxon>
        <taxon>Sternorrhyncha</taxon>
        <taxon>Aphidomorpha</taxon>
        <taxon>Aphidoidea</taxon>
        <taxon>Aphididae</taxon>
        <taxon>Sipha</taxon>
    </lineage>
</organism>
<feature type="region of interest" description="Disordered" evidence="1">
    <location>
        <begin position="19"/>
        <end position="53"/>
    </location>
</feature>
<protein>
    <submittedName>
        <fullName evidence="2">Uncharacterized protein</fullName>
    </submittedName>
</protein>
<proteinExistence type="predicted"/>
<accession>A0A2S2QXA1</accession>
<name>A0A2S2QXA1_9HEMI</name>
<sequence>MPYAFARVFIRLSGVEHRRDAENAGSRCGSERPRPVGRDPKTPPTTGRPRADHNVARAAYLLPGQSARHHRRIEVADGFDRWSRFVSDGRAQTKNERHNHSTIPCPRDSSGTLRILYRCTRQNLVFKYLTVATVDGTKSQR</sequence>